<evidence type="ECO:0000313" key="3">
    <source>
        <dbReference type="Proteomes" id="UP000036403"/>
    </source>
</evidence>
<keyword evidence="2" id="KW-0032">Aminotransferase</keyword>
<keyword evidence="1" id="KW-0732">Signal</keyword>
<dbReference type="GO" id="GO:0008483">
    <property type="term" value="F:transaminase activity"/>
    <property type="evidence" value="ECO:0007669"/>
    <property type="project" value="UniProtKB-KW"/>
</dbReference>
<organism evidence="2 3">
    <name type="scientific">Lasius niger</name>
    <name type="common">Black garden ant</name>
    <dbReference type="NCBI Taxonomy" id="67767"/>
    <lineage>
        <taxon>Eukaryota</taxon>
        <taxon>Metazoa</taxon>
        <taxon>Ecdysozoa</taxon>
        <taxon>Arthropoda</taxon>
        <taxon>Hexapoda</taxon>
        <taxon>Insecta</taxon>
        <taxon>Pterygota</taxon>
        <taxon>Neoptera</taxon>
        <taxon>Endopterygota</taxon>
        <taxon>Hymenoptera</taxon>
        <taxon>Apocrita</taxon>
        <taxon>Aculeata</taxon>
        <taxon>Formicoidea</taxon>
        <taxon>Formicidae</taxon>
        <taxon>Formicinae</taxon>
        <taxon>Lasius</taxon>
        <taxon>Lasius</taxon>
    </lineage>
</organism>
<keyword evidence="2" id="KW-0808">Transferase</keyword>
<gene>
    <name evidence="2" type="ORF">RF55_12495</name>
</gene>
<dbReference type="EMBL" id="LBMM01009507">
    <property type="protein sequence ID" value="KMQ88076.1"/>
    <property type="molecule type" value="Genomic_DNA"/>
</dbReference>
<proteinExistence type="predicted"/>
<protein>
    <submittedName>
        <fullName evidence="2">Glucosamine--fructose-6-phosphate aminotransferase</fullName>
    </submittedName>
</protein>
<comment type="caution">
    <text evidence="2">The sequence shown here is derived from an EMBL/GenBank/DDBJ whole genome shotgun (WGS) entry which is preliminary data.</text>
</comment>
<keyword evidence="3" id="KW-1185">Reference proteome</keyword>
<evidence type="ECO:0000313" key="2">
    <source>
        <dbReference type="EMBL" id="KMQ88076.1"/>
    </source>
</evidence>
<dbReference type="PaxDb" id="67767-A0A0J7KCZ5"/>
<reference evidence="2 3" key="1">
    <citation type="submission" date="2015-04" db="EMBL/GenBank/DDBJ databases">
        <title>Lasius niger genome sequencing.</title>
        <authorList>
            <person name="Konorov E.A."/>
            <person name="Nikitin M.A."/>
            <person name="Kirill M.V."/>
            <person name="Chang P."/>
        </authorList>
    </citation>
    <scope>NUCLEOTIDE SEQUENCE [LARGE SCALE GENOMIC DNA]</scope>
    <source>
        <tissue evidence="2">Whole</tissue>
    </source>
</reference>
<dbReference type="OrthoDB" id="7697005at2759"/>
<feature type="non-terminal residue" evidence="2">
    <location>
        <position position="267"/>
    </location>
</feature>
<feature type="signal peptide" evidence="1">
    <location>
        <begin position="1"/>
        <end position="20"/>
    </location>
</feature>
<feature type="chain" id="PRO_5005290176" evidence="1">
    <location>
        <begin position="21"/>
        <end position="267"/>
    </location>
</feature>
<name>A0A0J7KCZ5_LASNI</name>
<evidence type="ECO:0000256" key="1">
    <source>
        <dbReference type="SAM" id="SignalP"/>
    </source>
</evidence>
<dbReference type="Proteomes" id="UP000036403">
    <property type="component" value="Unassembled WGS sequence"/>
</dbReference>
<sequence length="267" mass="30208">MRFAVALCFLVAFCTIDANSASIQDDLEIWRLQVRNAKWTVDGIIRQLQDLRSQAEEDALLKVTEQWDGELESYRSFKNTLLNGIKTGNALSSELDSIFLTCHDSDIIKMQNCIITELTRVNADIKTLQSDANSAEITVVHATDPISKDLEIIKLKVKNAIGNVESIIQQLEHVRIDTEEDTRMTVTNRWWDQMDTYQDFVNLLTASMRREVNAAKAKGKDAQHCYDTNYCGIMQHRDTANKAAIKCQESAENSIKNSLGFIDNLVS</sequence>
<dbReference type="AlphaFoldDB" id="A0A0J7KCZ5"/>
<accession>A0A0J7KCZ5</accession>